<keyword evidence="3" id="KW-1185">Reference proteome</keyword>
<comment type="caution">
    <text evidence="2">The sequence shown here is derived from an EMBL/GenBank/DDBJ whole genome shotgun (WGS) entry which is preliminary data.</text>
</comment>
<dbReference type="EMBL" id="RCDA01000001">
    <property type="protein sequence ID" value="RLK50752.1"/>
    <property type="molecule type" value="Genomic_DNA"/>
</dbReference>
<sequence length="236" mass="24758">MKHKLTAPLTIVGIAIVTYGLPAQADIVTLGFEEFGAIDGNEAVGDFYAGGTNEAGITGPDYGITFSENALALTSQTTNEPGADGNFENNPVGDNILFFLGGEAATMNVAGGFETGFSFYYTSSEQAFVNVYDEPDGQGNILQSLDLSQNWQDANCTDTASTDFCNFNPVGVEFDGVAQSVDFGGTINQVGYDAITLGTDVPGDPTEVPEPATLTLFATGLLGLMGLTFLRRRPVS</sequence>
<protein>
    <submittedName>
        <fullName evidence="2">Putative secreted protein with PEP-CTERM sorting signal</fullName>
    </submittedName>
</protein>
<dbReference type="OrthoDB" id="6400733at2"/>
<reference evidence="2 3" key="1">
    <citation type="submission" date="2018-10" db="EMBL/GenBank/DDBJ databases">
        <title>Genomic Encyclopedia of Type Strains, Phase IV (KMG-IV): sequencing the most valuable type-strain genomes for metagenomic binning, comparative biology and taxonomic classification.</title>
        <authorList>
            <person name="Goeker M."/>
        </authorList>
    </citation>
    <scope>NUCLEOTIDE SEQUENCE [LARGE SCALE GENOMIC DNA]</scope>
    <source>
        <strain evidence="2 3">DSM 12769</strain>
    </source>
</reference>
<gene>
    <name evidence="2" type="ORF">DFR31_0658</name>
</gene>
<proteinExistence type="predicted"/>
<dbReference type="RefSeq" id="WP_121441213.1">
    <property type="nucleotide sequence ID" value="NZ_RCDA01000001.1"/>
</dbReference>
<dbReference type="NCBIfam" id="TIGR02595">
    <property type="entry name" value="PEP_CTERM"/>
    <property type="match status" value="1"/>
</dbReference>
<evidence type="ECO:0000313" key="3">
    <source>
        <dbReference type="Proteomes" id="UP000275461"/>
    </source>
</evidence>
<dbReference type="Pfam" id="PF07589">
    <property type="entry name" value="PEP-CTERM"/>
    <property type="match status" value="1"/>
</dbReference>
<evidence type="ECO:0000259" key="1">
    <source>
        <dbReference type="Pfam" id="PF07589"/>
    </source>
</evidence>
<evidence type="ECO:0000313" key="2">
    <source>
        <dbReference type="EMBL" id="RLK50752.1"/>
    </source>
</evidence>
<dbReference type="InterPro" id="IPR013424">
    <property type="entry name" value="Ice-binding_C"/>
</dbReference>
<feature type="domain" description="Ice-binding protein C-terminal" evidence="1">
    <location>
        <begin position="208"/>
        <end position="232"/>
    </location>
</feature>
<name>A0A498C554_9GAMM</name>
<dbReference type="Proteomes" id="UP000275461">
    <property type="component" value="Unassembled WGS sequence"/>
</dbReference>
<dbReference type="AlphaFoldDB" id="A0A498C554"/>
<organism evidence="2 3">
    <name type="scientific">Alkalispirillum mobile</name>
    <dbReference type="NCBI Taxonomy" id="85925"/>
    <lineage>
        <taxon>Bacteria</taxon>
        <taxon>Pseudomonadati</taxon>
        <taxon>Pseudomonadota</taxon>
        <taxon>Gammaproteobacteria</taxon>
        <taxon>Chromatiales</taxon>
        <taxon>Ectothiorhodospiraceae</taxon>
        <taxon>Alkalispirillum</taxon>
    </lineage>
</organism>
<accession>A0A498C554</accession>